<keyword evidence="2" id="KW-1185">Reference proteome</keyword>
<protein>
    <submittedName>
        <fullName evidence="1">Uncharacterized protein</fullName>
    </submittedName>
</protein>
<proteinExistence type="predicted"/>
<gene>
    <name evidence="1" type="ORF">CY34DRAFT_352521</name>
</gene>
<reference evidence="2" key="2">
    <citation type="submission" date="2015-01" db="EMBL/GenBank/DDBJ databases">
        <title>Evolutionary Origins and Diversification of the Mycorrhizal Mutualists.</title>
        <authorList>
            <consortium name="DOE Joint Genome Institute"/>
            <consortium name="Mycorrhizal Genomics Consortium"/>
            <person name="Kohler A."/>
            <person name="Kuo A."/>
            <person name="Nagy L.G."/>
            <person name="Floudas D."/>
            <person name="Copeland A."/>
            <person name="Barry K.W."/>
            <person name="Cichocki N."/>
            <person name="Veneault-Fourrey C."/>
            <person name="LaButti K."/>
            <person name="Lindquist E.A."/>
            <person name="Lipzen A."/>
            <person name="Lundell T."/>
            <person name="Morin E."/>
            <person name="Murat C."/>
            <person name="Riley R."/>
            <person name="Ohm R."/>
            <person name="Sun H."/>
            <person name="Tunlid A."/>
            <person name="Henrissat B."/>
            <person name="Grigoriev I.V."/>
            <person name="Hibbett D.S."/>
            <person name="Martin F."/>
        </authorList>
    </citation>
    <scope>NUCLEOTIDE SEQUENCE [LARGE SCALE GENOMIC DNA]</scope>
    <source>
        <strain evidence="2">UH-Slu-Lm8-n1</strain>
    </source>
</reference>
<evidence type="ECO:0000313" key="2">
    <source>
        <dbReference type="Proteomes" id="UP000054485"/>
    </source>
</evidence>
<sequence>MILVYQRRFYLQDERVCVLLTQLKRRLAKMVSECRALDHAVKGITNHRNLYHLYSSVLVFHLPINKCGRTAFAIEGPRVERPNNGCTYSDQDHRQVNGMYS</sequence>
<name>A0A0D0BUV4_9AGAM</name>
<reference evidence="1 2" key="1">
    <citation type="submission" date="2014-04" db="EMBL/GenBank/DDBJ databases">
        <authorList>
            <consortium name="DOE Joint Genome Institute"/>
            <person name="Kuo A."/>
            <person name="Ruytinx J."/>
            <person name="Rineau F."/>
            <person name="Colpaert J."/>
            <person name="Kohler A."/>
            <person name="Nagy L.G."/>
            <person name="Floudas D."/>
            <person name="Copeland A."/>
            <person name="Barry K.W."/>
            <person name="Cichocki N."/>
            <person name="Veneault-Fourrey C."/>
            <person name="LaButti K."/>
            <person name="Lindquist E.A."/>
            <person name="Lipzen A."/>
            <person name="Lundell T."/>
            <person name="Morin E."/>
            <person name="Murat C."/>
            <person name="Sun H."/>
            <person name="Tunlid A."/>
            <person name="Henrissat B."/>
            <person name="Grigoriev I.V."/>
            <person name="Hibbett D.S."/>
            <person name="Martin F."/>
            <person name="Nordberg H.P."/>
            <person name="Cantor M.N."/>
            <person name="Hua S.X."/>
        </authorList>
    </citation>
    <scope>NUCLEOTIDE SEQUENCE [LARGE SCALE GENOMIC DNA]</scope>
    <source>
        <strain evidence="1 2">UH-Slu-Lm8-n1</strain>
    </source>
</reference>
<dbReference type="Proteomes" id="UP000054485">
    <property type="component" value="Unassembled WGS sequence"/>
</dbReference>
<dbReference type="AlphaFoldDB" id="A0A0D0BUV4"/>
<evidence type="ECO:0000313" key="1">
    <source>
        <dbReference type="EMBL" id="KIK46798.1"/>
    </source>
</evidence>
<dbReference type="HOGENOM" id="CLU_2293552_0_0_1"/>
<dbReference type="EMBL" id="KN835154">
    <property type="protein sequence ID" value="KIK46798.1"/>
    <property type="molecule type" value="Genomic_DNA"/>
</dbReference>
<accession>A0A0D0BUV4</accession>
<organism evidence="1 2">
    <name type="scientific">Suillus luteus UH-Slu-Lm8-n1</name>
    <dbReference type="NCBI Taxonomy" id="930992"/>
    <lineage>
        <taxon>Eukaryota</taxon>
        <taxon>Fungi</taxon>
        <taxon>Dikarya</taxon>
        <taxon>Basidiomycota</taxon>
        <taxon>Agaricomycotina</taxon>
        <taxon>Agaricomycetes</taxon>
        <taxon>Agaricomycetidae</taxon>
        <taxon>Boletales</taxon>
        <taxon>Suillineae</taxon>
        <taxon>Suillaceae</taxon>
        <taxon>Suillus</taxon>
    </lineage>
</organism>
<dbReference type="InParanoid" id="A0A0D0BUV4"/>